<organism evidence="2 3">
    <name type="scientific">Sordaria macrospora</name>
    <dbReference type="NCBI Taxonomy" id="5147"/>
    <lineage>
        <taxon>Eukaryota</taxon>
        <taxon>Fungi</taxon>
        <taxon>Dikarya</taxon>
        <taxon>Ascomycota</taxon>
        <taxon>Pezizomycotina</taxon>
        <taxon>Sordariomycetes</taxon>
        <taxon>Sordariomycetidae</taxon>
        <taxon>Sordariales</taxon>
        <taxon>Sordariaceae</taxon>
        <taxon>Sordaria</taxon>
    </lineage>
</organism>
<keyword evidence="1" id="KW-0175">Coiled coil</keyword>
<comment type="caution">
    <text evidence="2">The sequence shown here is derived from an EMBL/GenBank/DDBJ whole genome shotgun (WGS) entry which is preliminary data.</text>
</comment>
<dbReference type="EMBL" id="NMPR01000077">
    <property type="protein sequence ID" value="KAA8631444.1"/>
    <property type="molecule type" value="Genomic_DNA"/>
</dbReference>
<sequence length="162" mass="18412">MDDSEAGLDAETESPVSVEGDRLTDMLRDLFKSGGLDDYDEIMEHLKIPDGFVYAVKNCVEQMANEKFIVERRKMGDEKIEILNAAGRYIEHLEKRVKDSKKVIGGLEKAKHDLEKEVKRLQEVIDGAEGVMSELVEKEKDDKKHIQDLEEMVQDLSDQAMG</sequence>
<accession>A0A8S8ZL72</accession>
<protein>
    <submittedName>
        <fullName evidence="2">Uncharacterized protein</fullName>
    </submittedName>
</protein>
<gene>
    <name evidence="2" type="ORF">SMACR_06111</name>
</gene>
<proteinExistence type="predicted"/>
<evidence type="ECO:0000256" key="1">
    <source>
        <dbReference type="SAM" id="Coils"/>
    </source>
</evidence>
<reference evidence="2 3" key="1">
    <citation type="submission" date="2017-07" db="EMBL/GenBank/DDBJ databases">
        <title>Genome sequence of the Sordaria macrospora wild type strain R19027.</title>
        <authorList>
            <person name="Nowrousian M."/>
            <person name="Teichert I."/>
            <person name="Kueck U."/>
        </authorList>
    </citation>
    <scope>NUCLEOTIDE SEQUENCE [LARGE SCALE GENOMIC DNA]</scope>
    <source>
        <strain evidence="2 3">R19027</strain>
        <tissue evidence="2">Mycelium</tissue>
    </source>
</reference>
<dbReference type="InterPro" id="IPR036638">
    <property type="entry name" value="HLH_DNA-bd_sf"/>
</dbReference>
<evidence type="ECO:0000313" key="2">
    <source>
        <dbReference type="EMBL" id="KAA8631444.1"/>
    </source>
</evidence>
<dbReference type="GO" id="GO:0046983">
    <property type="term" value="F:protein dimerization activity"/>
    <property type="evidence" value="ECO:0007669"/>
    <property type="project" value="InterPro"/>
</dbReference>
<dbReference type="VEuPathDB" id="FungiDB:SMAC_06111"/>
<dbReference type="AlphaFoldDB" id="A0A8S8ZL72"/>
<dbReference type="Gene3D" id="4.10.280.10">
    <property type="entry name" value="Helix-loop-helix DNA-binding domain"/>
    <property type="match status" value="1"/>
</dbReference>
<name>A0A8S8ZL72_SORMA</name>
<feature type="coiled-coil region" evidence="1">
    <location>
        <begin position="90"/>
        <end position="159"/>
    </location>
</feature>
<evidence type="ECO:0000313" key="3">
    <source>
        <dbReference type="Proteomes" id="UP000433876"/>
    </source>
</evidence>
<dbReference type="Proteomes" id="UP000433876">
    <property type="component" value="Unassembled WGS sequence"/>
</dbReference>